<dbReference type="Proteomes" id="UP000006062">
    <property type="component" value="Chromosome"/>
</dbReference>
<dbReference type="eggNOG" id="ENOG502Z9AU">
    <property type="taxonomic scope" value="Bacteria"/>
</dbReference>
<dbReference type="AlphaFoldDB" id="I3YGK2"/>
<reference evidence="1 2" key="1">
    <citation type="submission" date="2012-06" db="EMBL/GenBank/DDBJ databases">
        <title>Complete sequence of Thiocystis violascens DSM 198.</title>
        <authorList>
            <consortium name="US DOE Joint Genome Institute"/>
            <person name="Lucas S."/>
            <person name="Han J."/>
            <person name="Lapidus A."/>
            <person name="Cheng J.-F."/>
            <person name="Goodwin L."/>
            <person name="Pitluck S."/>
            <person name="Peters L."/>
            <person name="Ovchinnikova G."/>
            <person name="Teshima H."/>
            <person name="Detter J.C."/>
            <person name="Han C."/>
            <person name="Tapia R."/>
            <person name="Land M."/>
            <person name="Hauser L."/>
            <person name="Kyrpides N."/>
            <person name="Ivanova N."/>
            <person name="Pagani I."/>
            <person name="Vogl K."/>
            <person name="Liu Z."/>
            <person name="Frigaard N.-U."/>
            <person name="Bryant D."/>
            <person name="Woyke T."/>
        </authorList>
    </citation>
    <scope>NUCLEOTIDE SEQUENCE [LARGE SCALE GENOMIC DNA]</scope>
    <source>
        <strain evidence="2">ATCC 17096 / DSM 198 / 6111</strain>
    </source>
</reference>
<gene>
    <name evidence="1" type="ordered locus">Thivi_4307</name>
</gene>
<dbReference type="STRING" id="765911.Thivi_4307"/>
<evidence type="ECO:0000313" key="1">
    <source>
        <dbReference type="EMBL" id="AFL76120.1"/>
    </source>
</evidence>
<dbReference type="EMBL" id="CP003154">
    <property type="protein sequence ID" value="AFL76120.1"/>
    <property type="molecule type" value="Genomic_DNA"/>
</dbReference>
<sequence>MLTFDAPSLPSPLAIRECTRPRFDGSLDKLGDWLTDLRAAGIRQSGPALILALEKLRRSEISTSRRLAALSALKVPLLKTCAGLPKPGLAIGKAVSLTSGVTLEQRLDRLMFANLNQMLRQIDRQGCLLSNREYRKRDWTLRNLFRFAKRQMRYAALWNTPLPAKTWLDLHELHVYLLAQRVMPMATIAPSDTGTHWTDPELEYKQLLLFGLAAHLKPSAVRTDVFLEGLPGWATQTLLEDPERMLGRIRLFLVPMLEDEPPRQLAGPLHAAFRGWVLQPPYSFIHQLDGIGYKIAPHRNPFA</sequence>
<dbReference type="OrthoDB" id="5724405at2"/>
<protein>
    <submittedName>
        <fullName evidence="1">Uncharacterized protein</fullName>
    </submittedName>
</protein>
<organism evidence="1 2">
    <name type="scientific">Thiocystis violascens (strain ATCC 17096 / DSM 198 / 6111)</name>
    <name type="common">Chromatium violascens</name>
    <dbReference type="NCBI Taxonomy" id="765911"/>
    <lineage>
        <taxon>Bacteria</taxon>
        <taxon>Pseudomonadati</taxon>
        <taxon>Pseudomonadota</taxon>
        <taxon>Gammaproteobacteria</taxon>
        <taxon>Chromatiales</taxon>
        <taxon>Chromatiaceae</taxon>
        <taxon>Thiocystis</taxon>
    </lineage>
</organism>
<accession>I3YGK2</accession>
<proteinExistence type="predicted"/>
<dbReference type="RefSeq" id="WP_014780498.1">
    <property type="nucleotide sequence ID" value="NC_018012.1"/>
</dbReference>
<evidence type="ECO:0000313" key="2">
    <source>
        <dbReference type="Proteomes" id="UP000006062"/>
    </source>
</evidence>
<name>I3YGK2_THIV6</name>
<dbReference type="HOGENOM" id="CLU_073853_0_0_6"/>
<dbReference type="KEGG" id="tvi:Thivi_4307"/>
<keyword evidence="2" id="KW-1185">Reference proteome</keyword>